<dbReference type="PANTHER" id="PTHR35841">
    <property type="entry name" value="PHOSPHONATES-BINDING PERIPLASMIC PROTEIN"/>
    <property type="match status" value="1"/>
</dbReference>
<dbReference type="EMBL" id="DRNF01000258">
    <property type="protein sequence ID" value="HHJ80801.1"/>
    <property type="molecule type" value="Genomic_DNA"/>
</dbReference>
<dbReference type="Proteomes" id="UP000885832">
    <property type="component" value="Unassembled WGS sequence"/>
</dbReference>
<dbReference type="Pfam" id="PF12974">
    <property type="entry name" value="Phosphonate-bd"/>
    <property type="match status" value="1"/>
</dbReference>
<sequence>MRKMISYGRHFIASGLVCLMLFVVPAVSVADASAKVLTVGVVPQFDISRIQTIWRPILDEMEKRTGLKFVLSGAATIPAFERDLIQGEYDLAYINPYQVVRVGERQGYQPLVRDVSQNLYGIVVVPSNSPIQSVEQLKNQVVAFPAPNALGATLLVRAELYDRYGVEVVPRYVLSHSSVYLNVVLDEVVAGGGVQKTLNRQSEALQSRLRVLYKTASVPSHPVVVHRRVPAQIRRQLLDAMLALGQDAVGRELLSAVPIAKLGVAETKDYQALTEMALGRFQ</sequence>
<accession>A0A832J6J4</accession>
<dbReference type="AlphaFoldDB" id="A0A832J6J4"/>
<dbReference type="SUPFAM" id="SSF53850">
    <property type="entry name" value="Periplasmic binding protein-like II"/>
    <property type="match status" value="1"/>
</dbReference>
<protein>
    <submittedName>
        <fullName evidence="1">Phosphate/phosphite/phosphonate ABC transporter substrate-binding protein</fullName>
    </submittedName>
</protein>
<evidence type="ECO:0000313" key="1">
    <source>
        <dbReference type="EMBL" id="HHJ80801.1"/>
    </source>
</evidence>
<comment type="caution">
    <text evidence="1">The sequence shown here is derived from an EMBL/GenBank/DDBJ whole genome shotgun (WGS) entry which is preliminary data.</text>
</comment>
<dbReference type="PANTHER" id="PTHR35841:SF1">
    <property type="entry name" value="PHOSPHONATES-BINDING PERIPLASMIC PROTEIN"/>
    <property type="match status" value="1"/>
</dbReference>
<reference evidence="1" key="1">
    <citation type="journal article" date="2020" name="mSystems">
        <title>Genome- and Community-Level Interaction Insights into Carbon Utilization and Element Cycling Functions of Hydrothermarchaeota in Hydrothermal Sediment.</title>
        <authorList>
            <person name="Zhou Z."/>
            <person name="Liu Y."/>
            <person name="Xu W."/>
            <person name="Pan J."/>
            <person name="Luo Z.H."/>
            <person name="Li M."/>
        </authorList>
    </citation>
    <scope>NUCLEOTIDE SEQUENCE [LARGE SCALE GENOMIC DNA]</scope>
    <source>
        <strain evidence="1">HyVt-505</strain>
    </source>
</reference>
<proteinExistence type="predicted"/>
<dbReference type="Gene3D" id="3.40.190.10">
    <property type="entry name" value="Periplasmic binding protein-like II"/>
    <property type="match status" value="2"/>
</dbReference>
<gene>
    <name evidence="1" type="ORF">ENJ65_04120</name>
</gene>
<organism evidence="1">
    <name type="scientific">Candidatus Tenderia electrophaga</name>
    <dbReference type="NCBI Taxonomy" id="1748243"/>
    <lineage>
        <taxon>Bacteria</taxon>
        <taxon>Pseudomonadati</taxon>
        <taxon>Pseudomonadota</taxon>
        <taxon>Gammaproteobacteria</taxon>
        <taxon>Candidatus Tenderiales</taxon>
        <taxon>Candidatus Tenderiaceae</taxon>
        <taxon>Candidatus Tenderia</taxon>
    </lineage>
</organism>
<name>A0A832J6J4_9GAMM</name>